<protein>
    <recommendedName>
        <fullName evidence="5">[Ribosomal protein bS18]-alanine N-acetyltransferase</fullName>
        <ecNumber evidence="5">2.3.1.266</ecNumber>
    </recommendedName>
</protein>
<evidence type="ECO:0000256" key="3">
    <source>
        <dbReference type="ARBA" id="ARBA00022679"/>
    </source>
</evidence>
<dbReference type="InterPro" id="IPR000182">
    <property type="entry name" value="GNAT_dom"/>
</dbReference>
<keyword evidence="4 5" id="KW-0012">Acyltransferase</keyword>
<keyword evidence="2 5" id="KW-0963">Cytoplasm</keyword>
<evidence type="ECO:0000313" key="9">
    <source>
        <dbReference type="Proteomes" id="UP001265550"/>
    </source>
</evidence>
<feature type="region of interest" description="Disordered" evidence="6">
    <location>
        <begin position="1"/>
        <end position="31"/>
    </location>
</feature>
<comment type="function">
    <text evidence="5">Acetylates the N-terminal alanine of ribosomal protein bS18.</text>
</comment>
<dbReference type="EMBL" id="JAVDWE010000002">
    <property type="protein sequence ID" value="MDR7093396.1"/>
    <property type="molecule type" value="Genomic_DNA"/>
</dbReference>
<evidence type="ECO:0000259" key="7">
    <source>
        <dbReference type="PROSITE" id="PS51186"/>
    </source>
</evidence>
<dbReference type="Proteomes" id="UP001265550">
    <property type="component" value="Unassembled WGS sequence"/>
</dbReference>
<dbReference type="PANTHER" id="PTHR43420:SF51">
    <property type="entry name" value="PEPTIDYL-LYSINE N-ACETYLTRANSFERASE YIAC"/>
    <property type="match status" value="1"/>
</dbReference>
<keyword evidence="3 5" id="KW-0808">Transferase</keyword>
<evidence type="ECO:0000256" key="4">
    <source>
        <dbReference type="ARBA" id="ARBA00023315"/>
    </source>
</evidence>
<evidence type="ECO:0000256" key="1">
    <source>
        <dbReference type="ARBA" id="ARBA00005395"/>
    </source>
</evidence>
<organism evidence="8 9">
    <name type="scientific">Hydrogenophaga laconesensis</name>
    <dbReference type="NCBI Taxonomy" id="1805971"/>
    <lineage>
        <taxon>Bacteria</taxon>
        <taxon>Pseudomonadati</taxon>
        <taxon>Pseudomonadota</taxon>
        <taxon>Betaproteobacteria</taxon>
        <taxon>Burkholderiales</taxon>
        <taxon>Comamonadaceae</taxon>
        <taxon>Hydrogenophaga</taxon>
    </lineage>
</organism>
<dbReference type="CDD" id="cd04301">
    <property type="entry name" value="NAT_SF"/>
    <property type="match status" value="1"/>
</dbReference>
<dbReference type="InterPro" id="IPR043690">
    <property type="entry name" value="RimI"/>
</dbReference>
<comment type="catalytic activity">
    <reaction evidence="5">
        <text>N-terminal L-alanyl-[ribosomal protein bS18] + acetyl-CoA = N-terminal N(alpha)-acetyl-L-alanyl-[ribosomal protein bS18] + CoA + H(+)</text>
        <dbReference type="Rhea" id="RHEA:43756"/>
        <dbReference type="Rhea" id="RHEA-COMP:10676"/>
        <dbReference type="Rhea" id="RHEA-COMP:10677"/>
        <dbReference type="ChEBI" id="CHEBI:15378"/>
        <dbReference type="ChEBI" id="CHEBI:57287"/>
        <dbReference type="ChEBI" id="CHEBI:57288"/>
        <dbReference type="ChEBI" id="CHEBI:64718"/>
        <dbReference type="ChEBI" id="CHEBI:83683"/>
        <dbReference type="EC" id="2.3.1.266"/>
    </reaction>
</comment>
<dbReference type="SUPFAM" id="SSF55729">
    <property type="entry name" value="Acyl-CoA N-acyltransferases (Nat)"/>
    <property type="match status" value="1"/>
</dbReference>
<dbReference type="EC" id="2.3.1.266" evidence="5"/>
<gene>
    <name evidence="5" type="primary">rimI</name>
    <name evidence="8" type="ORF">J2X09_001128</name>
</gene>
<dbReference type="NCBIfam" id="TIGR01575">
    <property type="entry name" value="rimI"/>
    <property type="match status" value="1"/>
</dbReference>
<dbReference type="Pfam" id="PF00583">
    <property type="entry name" value="Acetyltransf_1"/>
    <property type="match status" value="1"/>
</dbReference>
<evidence type="ECO:0000313" key="8">
    <source>
        <dbReference type="EMBL" id="MDR7093396.1"/>
    </source>
</evidence>
<comment type="caution">
    <text evidence="8">The sequence shown here is derived from an EMBL/GenBank/DDBJ whole genome shotgun (WGS) entry which is preliminary data.</text>
</comment>
<accession>A0ABU1V7F9</accession>
<comment type="caution">
    <text evidence="5">Lacks conserved residue(s) required for the propagation of feature annotation.</text>
</comment>
<proteinExistence type="inferred from homology"/>
<keyword evidence="9" id="KW-1185">Reference proteome</keyword>
<dbReference type="RefSeq" id="WP_204732736.1">
    <property type="nucleotide sequence ID" value="NZ_JAVDWE010000002.1"/>
</dbReference>
<feature type="active site" description="Proton acceptor" evidence="5">
    <location>
        <position position="151"/>
    </location>
</feature>
<comment type="similarity">
    <text evidence="1 5">Belongs to the acetyltransferase family. RimI subfamily.</text>
</comment>
<feature type="active site" description="Proton donor" evidence="5">
    <location>
        <position position="163"/>
    </location>
</feature>
<comment type="subcellular location">
    <subcellularLocation>
        <location evidence="5">Cytoplasm</location>
    </subcellularLocation>
</comment>
<evidence type="ECO:0000256" key="5">
    <source>
        <dbReference type="HAMAP-Rule" id="MF_02210"/>
    </source>
</evidence>
<dbReference type="HAMAP" id="MF_02210">
    <property type="entry name" value="RimI"/>
    <property type="match status" value="1"/>
</dbReference>
<evidence type="ECO:0000256" key="2">
    <source>
        <dbReference type="ARBA" id="ARBA00022490"/>
    </source>
</evidence>
<dbReference type="PROSITE" id="PS51186">
    <property type="entry name" value="GNAT"/>
    <property type="match status" value="1"/>
</dbReference>
<dbReference type="InterPro" id="IPR016181">
    <property type="entry name" value="Acyl_CoA_acyltransferase"/>
</dbReference>
<dbReference type="GO" id="GO:0008999">
    <property type="term" value="F:protein-N-terminal-alanine acetyltransferase activity"/>
    <property type="evidence" value="ECO:0007669"/>
    <property type="project" value="UniProtKB-EC"/>
</dbReference>
<dbReference type="InterPro" id="IPR050680">
    <property type="entry name" value="YpeA/RimI_acetyltransf"/>
</dbReference>
<feature type="domain" description="N-acetyltransferase" evidence="7">
    <location>
        <begin position="36"/>
        <end position="196"/>
    </location>
</feature>
<dbReference type="PANTHER" id="PTHR43420">
    <property type="entry name" value="ACETYLTRANSFERASE"/>
    <property type="match status" value="1"/>
</dbReference>
<dbReference type="InterPro" id="IPR006464">
    <property type="entry name" value="AcTrfase_RimI/Ard1"/>
</dbReference>
<reference evidence="8 9" key="1">
    <citation type="submission" date="2023-07" db="EMBL/GenBank/DDBJ databases">
        <title>Sorghum-associated microbial communities from plants grown in Nebraska, USA.</title>
        <authorList>
            <person name="Schachtman D."/>
        </authorList>
    </citation>
    <scope>NUCLEOTIDE SEQUENCE [LARGE SCALE GENOMIC DNA]</scope>
    <source>
        <strain evidence="8 9">BE240</strain>
    </source>
</reference>
<sequence>MNTAVQKPTPSSAPAAHAAWPVPQRPPAPATRERHIRFEPMTEADLDAVRAVEVSAYAHPWSRKHFHDSLQAGYPAVLLLGEALPGEPGKAVMTGERVLLGYLVAMPGVDEVHLLNITVAPMHQRQGWARFLLDALVLWSRGQRAQWLWLEVRESNEPARHLYRSHGFSQVGVRKGYYPAGHLRREDAVVMSLNLAAATAREAP</sequence>
<name>A0ABU1V7F9_9BURK</name>
<feature type="binding site" evidence="5">
    <location>
        <position position="156"/>
    </location>
    <ligand>
        <name>acetyl-CoA</name>
        <dbReference type="ChEBI" id="CHEBI:57288"/>
    </ligand>
</feature>
<dbReference type="Gene3D" id="3.40.630.30">
    <property type="match status" value="1"/>
</dbReference>
<feature type="compositionally biased region" description="Low complexity" evidence="6">
    <location>
        <begin position="8"/>
        <end position="22"/>
    </location>
</feature>
<evidence type="ECO:0000256" key="6">
    <source>
        <dbReference type="SAM" id="MobiDB-lite"/>
    </source>
</evidence>